<evidence type="ECO:0008006" key="5">
    <source>
        <dbReference type="Google" id="ProtNLM"/>
    </source>
</evidence>
<keyword evidence="2" id="KW-1133">Transmembrane helix</keyword>
<protein>
    <recommendedName>
        <fullName evidence="5">Prepilin-type N-terminal cleavage/methylation domain-containing protein</fullName>
    </recommendedName>
</protein>
<organism evidence="3 4">
    <name type="scientific">Thiosulfativibrio zosterae</name>
    <dbReference type="NCBI Taxonomy" id="2675053"/>
    <lineage>
        <taxon>Bacteria</taxon>
        <taxon>Pseudomonadati</taxon>
        <taxon>Pseudomonadota</taxon>
        <taxon>Gammaproteobacteria</taxon>
        <taxon>Thiotrichales</taxon>
        <taxon>Piscirickettsiaceae</taxon>
        <taxon>Thiosulfativibrio</taxon>
    </lineage>
</organism>
<dbReference type="Pfam" id="PF07963">
    <property type="entry name" value="N_methyl"/>
    <property type="match status" value="1"/>
</dbReference>
<dbReference type="GO" id="GO:0015627">
    <property type="term" value="C:type II protein secretion system complex"/>
    <property type="evidence" value="ECO:0007669"/>
    <property type="project" value="InterPro"/>
</dbReference>
<dbReference type="PRINTS" id="PR00813">
    <property type="entry name" value="BCTERIALGSPG"/>
</dbReference>
<keyword evidence="2" id="KW-0472">Membrane</keyword>
<keyword evidence="4" id="KW-1185">Reference proteome</keyword>
<evidence type="ECO:0000256" key="2">
    <source>
        <dbReference type="SAM" id="Phobius"/>
    </source>
</evidence>
<dbReference type="AlphaFoldDB" id="A0A6F8PL60"/>
<sequence length="193" mass="20028">MSTQNQKGFTLVEIAIVLVIIGLLLGGVLKGQELIKSSKIKATVGDVKSLQAAIYTFQDKYRYLPGDFNNAVATFTGAAATMVDGDGAGDIDNGERGQIFAQLIAAGLISGVSDGTDSANGYFRSKFGGTVIVDDAAPFAGVPNVCYNGLTLEIANALDEALDGTADGTKGDVRRSNTTAYAATNNSVCFKLQ</sequence>
<dbReference type="SUPFAM" id="SSF54523">
    <property type="entry name" value="Pili subunits"/>
    <property type="match status" value="1"/>
</dbReference>
<dbReference type="GO" id="GO:0015628">
    <property type="term" value="P:protein secretion by the type II secretion system"/>
    <property type="evidence" value="ECO:0007669"/>
    <property type="project" value="InterPro"/>
</dbReference>
<dbReference type="EMBL" id="AP021888">
    <property type="protein sequence ID" value="BBP42825.1"/>
    <property type="molecule type" value="Genomic_DNA"/>
</dbReference>
<dbReference type="InterPro" id="IPR000983">
    <property type="entry name" value="Bac_GSPG_pilin"/>
</dbReference>
<dbReference type="InterPro" id="IPR045584">
    <property type="entry name" value="Pilin-like"/>
</dbReference>
<accession>A0A6F8PL60</accession>
<name>A0A6F8PL60_9GAMM</name>
<dbReference type="RefSeq" id="WP_173290590.1">
    <property type="nucleotide sequence ID" value="NZ_AP021888.1"/>
</dbReference>
<feature type="transmembrane region" description="Helical" evidence="2">
    <location>
        <begin position="12"/>
        <end position="29"/>
    </location>
</feature>
<keyword evidence="1" id="KW-0488">Methylation</keyword>
<proteinExistence type="predicted"/>
<dbReference type="KEGG" id="tzo:THMIRHAT_05710"/>
<dbReference type="Proteomes" id="UP000501466">
    <property type="component" value="Chromosome"/>
</dbReference>
<evidence type="ECO:0000256" key="1">
    <source>
        <dbReference type="ARBA" id="ARBA00022481"/>
    </source>
</evidence>
<reference evidence="4" key="1">
    <citation type="submission" date="2019-11" db="EMBL/GenBank/DDBJ databases">
        <title>Isolation and characterization of two novel species in the genus Thiomicrorhabdus.</title>
        <authorList>
            <person name="Mochizuki J."/>
            <person name="Kojima H."/>
            <person name="Fukui M."/>
        </authorList>
    </citation>
    <scope>NUCLEOTIDE SEQUENCE [LARGE SCALE GENOMIC DNA]</scope>
    <source>
        <strain evidence="4">AkT22</strain>
    </source>
</reference>
<gene>
    <name evidence="3" type="ORF">THMIRHAT_05710</name>
</gene>
<dbReference type="NCBIfam" id="TIGR02532">
    <property type="entry name" value="IV_pilin_GFxxxE"/>
    <property type="match status" value="1"/>
</dbReference>
<dbReference type="PROSITE" id="PS00409">
    <property type="entry name" value="PROKAR_NTER_METHYL"/>
    <property type="match status" value="1"/>
</dbReference>
<evidence type="ECO:0000313" key="3">
    <source>
        <dbReference type="EMBL" id="BBP42825.1"/>
    </source>
</evidence>
<dbReference type="Gene3D" id="3.30.700.10">
    <property type="entry name" value="Glycoprotein, Type 4 Pilin"/>
    <property type="match status" value="1"/>
</dbReference>
<dbReference type="InterPro" id="IPR012902">
    <property type="entry name" value="N_methyl_site"/>
</dbReference>
<evidence type="ECO:0000313" key="4">
    <source>
        <dbReference type="Proteomes" id="UP000501466"/>
    </source>
</evidence>
<keyword evidence="2" id="KW-0812">Transmembrane</keyword>